<evidence type="ECO:0000256" key="5">
    <source>
        <dbReference type="ARBA" id="ARBA00022729"/>
    </source>
</evidence>
<evidence type="ECO:0000256" key="2">
    <source>
        <dbReference type="ARBA" id="ARBA00004613"/>
    </source>
</evidence>
<dbReference type="EC" id="3.2.1.132" evidence="11"/>
<gene>
    <name evidence="12" type="ORF">ATNIH1004_011425</name>
    <name evidence="13" type="ORF">EYZ11_001036</name>
</gene>
<evidence type="ECO:0000256" key="3">
    <source>
        <dbReference type="ARBA" id="ARBA00007799"/>
    </source>
</evidence>
<organism evidence="13 14">
    <name type="scientific">Aspergillus tanneri</name>
    <dbReference type="NCBI Taxonomy" id="1220188"/>
    <lineage>
        <taxon>Eukaryota</taxon>
        <taxon>Fungi</taxon>
        <taxon>Dikarya</taxon>
        <taxon>Ascomycota</taxon>
        <taxon>Pezizomycotina</taxon>
        <taxon>Eurotiomycetes</taxon>
        <taxon>Eurotiomycetidae</taxon>
        <taxon>Eurotiales</taxon>
        <taxon>Aspergillaceae</taxon>
        <taxon>Aspergillus</taxon>
        <taxon>Aspergillus subgen. Circumdati</taxon>
    </lineage>
</organism>
<keyword evidence="5 11" id="KW-0732">Signal</keyword>
<evidence type="ECO:0000256" key="10">
    <source>
        <dbReference type="ARBA" id="ARBA00029386"/>
    </source>
</evidence>
<dbReference type="PANTHER" id="PTHR42061">
    <property type="entry name" value="ENDO-CHITOSANASE"/>
    <property type="match status" value="1"/>
</dbReference>
<dbReference type="Pfam" id="PF07335">
    <property type="entry name" value="Glyco_hydro_75"/>
    <property type="match status" value="1"/>
</dbReference>
<evidence type="ECO:0000256" key="8">
    <source>
        <dbReference type="ARBA" id="ARBA00023295"/>
    </source>
</evidence>
<evidence type="ECO:0000256" key="7">
    <source>
        <dbReference type="ARBA" id="ARBA00023277"/>
    </source>
</evidence>
<keyword evidence="4" id="KW-0964">Secreted</keyword>
<comment type="caution">
    <text evidence="13">The sequence shown here is derived from an EMBL/GenBank/DDBJ whole genome shotgun (WGS) entry which is preliminary data.</text>
</comment>
<evidence type="ECO:0000256" key="4">
    <source>
        <dbReference type="ARBA" id="ARBA00022525"/>
    </source>
</evidence>
<keyword evidence="8 11" id="KW-0326">Glycosidase</keyword>
<protein>
    <recommendedName>
        <fullName evidence="11">Endo-chitosanase</fullName>
        <ecNumber evidence="11">3.2.1.132</ecNumber>
    </recommendedName>
</protein>
<proteinExistence type="inferred from homology"/>
<comment type="catalytic activity">
    <reaction evidence="1 11">
        <text>Endohydrolysis of beta-(1-&gt;4)-linkages between D-glucosamine residues in a partly acetylated chitosan.</text>
        <dbReference type="EC" id="3.2.1.132"/>
    </reaction>
</comment>
<dbReference type="GO" id="GO:0005576">
    <property type="term" value="C:extracellular region"/>
    <property type="evidence" value="ECO:0007669"/>
    <property type="project" value="UniProtKB-SubCell"/>
</dbReference>
<dbReference type="AlphaFoldDB" id="A0A4S3JVP9"/>
<keyword evidence="6 11" id="KW-0378">Hydrolase</keyword>
<dbReference type="Proteomes" id="UP000324241">
    <property type="component" value="Unassembled WGS sequence"/>
</dbReference>
<dbReference type="Proteomes" id="UP000308092">
    <property type="component" value="Unassembled WGS sequence"/>
</dbReference>
<evidence type="ECO:0000256" key="6">
    <source>
        <dbReference type="ARBA" id="ARBA00022801"/>
    </source>
</evidence>
<keyword evidence="9 11" id="KW-0624">Polysaccharide degradation</keyword>
<dbReference type="RefSeq" id="XP_033421842.1">
    <property type="nucleotide sequence ID" value="XM_033575987.1"/>
</dbReference>
<feature type="chain" id="PRO_5044035171" description="Endo-chitosanase" evidence="11">
    <location>
        <begin position="20"/>
        <end position="264"/>
    </location>
</feature>
<evidence type="ECO:0000313" key="14">
    <source>
        <dbReference type="Proteomes" id="UP000308092"/>
    </source>
</evidence>
<evidence type="ECO:0000256" key="9">
    <source>
        <dbReference type="ARBA" id="ARBA00023326"/>
    </source>
</evidence>
<dbReference type="EMBL" id="SOSA01000017">
    <property type="protein sequence ID" value="THC99487.1"/>
    <property type="molecule type" value="Genomic_DNA"/>
</dbReference>
<evidence type="ECO:0000256" key="11">
    <source>
        <dbReference type="RuleBase" id="RU361208"/>
    </source>
</evidence>
<dbReference type="GO" id="GO:0000272">
    <property type="term" value="P:polysaccharide catabolic process"/>
    <property type="evidence" value="ECO:0007669"/>
    <property type="project" value="UniProtKB-KW"/>
</dbReference>
<comment type="subcellular location">
    <subcellularLocation>
        <location evidence="2 11">Secreted</location>
    </subcellularLocation>
</comment>
<accession>A0A4S3JVP9</accession>
<sequence>MHIKQPIAAALLFASGTVAREAPASVKAFYSSVKNGGDCTGDDLLQGGFYDTDEGPTEYGYCKKNLSKGFYLKGPGNELVNMDIDCDGEQTHGDGRCGSSKDTQGQTAFKDEVSKYGISDLNAYVHPYVVLGNEGDYSPTFDPREHGIEPLSIVAVVCNNKLIYGIWGDTNGDDGQPLVGEASLATATACFGTEMNGDNGHDEKDVLYIAFPGPEAVPGNVAKWDAESYEEFEESITELGDNLILGLGKGFVTNSTAHVRRYRH</sequence>
<keyword evidence="14" id="KW-1185">Reference proteome</keyword>
<evidence type="ECO:0000313" key="15">
    <source>
        <dbReference type="Proteomes" id="UP000324241"/>
    </source>
</evidence>
<reference evidence="12 15" key="2">
    <citation type="submission" date="2019-08" db="EMBL/GenBank/DDBJ databases">
        <title>The genome sequence of a newly discovered highly antifungal drug resistant Aspergillus species, Aspergillus tanneri NIH 1004.</title>
        <authorList>
            <person name="Mounaud S."/>
            <person name="Singh I."/>
            <person name="Joardar V."/>
            <person name="Pakala S."/>
            <person name="Pakala S."/>
            <person name="Venepally P."/>
            <person name="Chung J.K."/>
            <person name="Losada L."/>
            <person name="Nierman W.C."/>
        </authorList>
    </citation>
    <scope>NUCLEOTIDE SEQUENCE [LARGE SCALE GENOMIC DNA]</scope>
    <source>
        <strain evidence="12 15">NIH1004</strain>
    </source>
</reference>
<evidence type="ECO:0000256" key="1">
    <source>
        <dbReference type="ARBA" id="ARBA00000405"/>
    </source>
</evidence>
<dbReference type="OrthoDB" id="4756206at2759"/>
<dbReference type="GO" id="GO:0016977">
    <property type="term" value="F:chitosanase activity"/>
    <property type="evidence" value="ECO:0007669"/>
    <property type="project" value="UniProtKB-EC"/>
</dbReference>
<comment type="similarity">
    <text evidence="3 11">Belongs to the glycosyl hydrolase 75 family.</text>
</comment>
<dbReference type="STRING" id="1220188.A0A4S3JVP9"/>
<dbReference type="InterPro" id="IPR009939">
    <property type="entry name" value="Chitosanase_fungal"/>
</dbReference>
<comment type="function">
    <text evidence="10">Chitosanase catalyzing the endo-type cleavage of chitosan, the deacylated form of chitin. Chitosanase may be crucial in the degradation of the deacetylated portion of chitin in the fungal cell wall. Chitoolisaccharides produced by the hydrolysis of partially N-acetylated chitosan are known to have many biological activities, including antibacterial activity, immune-enhancing effects, and elicitor activity.</text>
</comment>
<dbReference type="GeneID" id="54334126"/>
<evidence type="ECO:0000313" key="13">
    <source>
        <dbReference type="EMBL" id="THC99487.1"/>
    </source>
</evidence>
<evidence type="ECO:0000313" key="12">
    <source>
        <dbReference type="EMBL" id="KAA8642480.1"/>
    </source>
</evidence>
<dbReference type="VEuPathDB" id="FungiDB:EYZ11_001036"/>
<name>A0A4S3JVP9_9EURO</name>
<keyword evidence="7" id="KW-0119">Carbohydrate metabolism</keyword>
<reference evidence="13 14" key="1">
    <citation type="submission" date="2019-03" db="EMBL/GenBank/DDBJ databases">
        <title>The genome sequence of a newly discovered highly antifungal drug resistant Aspergillus species, Aspergillus tanneri NIH 1004.</title>
        <authorList>
            <person name="Mounaud S."/>
            <person name="Singh I."/>
            <person name="Joardar V."/>
            <person name="Pakala S."/>
            <person name="Pakala S."/>
            <person name="Venepally P."/>
            <person name="Hoover J."/>
            <person name="Nierman W."/>
            <person name="Chung J."/>
            <person name="Losada L."/>
        </authorList>
    </citation>
    <scope>NUCLEOTIDE SEQUENCE [LARGE SCALE GENOMIC DNA]</scope>
    <source>
        <strain evidence="13 14">NIH1004</strain>
    </source>
</reference>
<feature type="signal peptide" evidence="11">
    <location>
        <begin position="1"/>
        <end position="19"/>
    </location>
</feature>
<dbReference type="EMBL" id="QUQM01000008">
    <property type="protein sequence ID" value="KAA8642480.1"/>
    <property type="molecule type" value="Genomic_DNA"/>
</dbReference>
<dbReference type="PANTHER" id="PTHR42061:SF6">
    <property type="entry name" value="ENDO-CHITOSANASE"/>
    <property type="match status" value="1"/>
</dbReference>